<dbReference type="PANTHER" id="PTHR24258">
    <property type="entry name" value="SERINE PROTEASE-RELATED"/>
    <property type="match status" value="1"/>
</dbReference>
<dbReference type="GO" id="GO:0006508">
    <property type="term" value="P:proteolysis"/>
    <property type="evidence" value="ECO:0007669"/>
    <property type="project" value="InterPro"/>
</dbReference>
<comment type="subcellular location">
    <subcellularLocation>
        <location evidence="1">Secreted</location>
    </subcellularLocation>
</comment>
<evidence type="ECO:0000256" key="4">
    <source>
        <dbReference type="ARBA" id="ARBA00023157"/>
    </source>
</evidence>
<evidence type="ECO:0000256" key="3">
    <source>
        <dbReference type="ARBA" id="ARBA00022729"/>
    </source>
</evidence>
<evidence type="ECO:0000256" key="6">
    <source>
        <dbReference type="ARBA" id="ARBA00024195"/>
    </source>
</evidence>
<evidence type="ECO:0000256" key="7">
    <source>
        <dbReference type="SAM" id="SignalP"/>
    </source>
</evidence>
<keyword evidence="2" id="KW-0964">Secreted</keyword>
<gene>
    <name evidence="9" type="primary">SPH</name>
</gene>
<evidence type="ECO:0000256" key="1">
    <source>
        <dbReference type="ARBA" id="ARBA00004613"/>
    </source>
</evidence>
<dbReference type="OrthoDB" id="425190at2759"/>
<evidence type="ECO:0000313" key="9">
    <source>
        <dbReference type="EMBL" id="AMK49292.1"/>
    </source>
</evidence>
<dbReference type="PROSITE" id="PS50240">
    <property type="entry name" value="TRYPSIN_DOM"/>
    <property type="match status" value="1"/>
</dbReference>
<organism evidence="9">
    <name type="scientific">Penaeus vannamei</name>
    <name type="common">Whiteleg shrimp</name>
    <name type="synonym">Litopenaeus vannamei</name>
    <dbReference type="NCBI Taxonomy" id="6689"/>
    <lineage>
        <taxon>Eukaryota</taxon>
        <taxon>Metazoa</taxon>
        <taxon>Ecdysozoa</taxon>
        <taxon>Arthropoda</taxon>
        <taxon>Crustacea</taxon>
        <taxon>Multicrustacea</taxon>
        <taxon>Malacostraca</taxon>
        <taxon>Eumalacostraca</taxon>
        <taxon>Eucarida</taxon>
        <taxon>Decapoda</taxon>
        <taxon>Dendrobranchiata</taxon>
        <taxon>Penaeoidea</taxon>
        <taxon>Penaeidae</taxon>
        <taxon>Penaeus</taxon>
    </lineage>
</organism>
<feature type="domain" description="Peptidase S1" evidence="8">
    <location>
        <begin position="90"/>
        <end position="334"/>
    </location>
</feature>
<dbReference type="FunFam" id="2.40.10.10:FF:000028">
    <property type="entry name" value="Serine protease easter"/>
    <property type="match status" value="1"/>
</dbReference>
<keyword evidence="4" id="KW-1015">Disulfide bond</keyword>
<dbReference type="SMART" id="SM00020">
    <property type="entry name" value="Tryp_SPc"/>
    <property type="match status" value="1"/>
</dbReference>
<reference evidence="9" key="1">
    <citation type="submission" date="2015-03" db="EMBL/GenBank/DDBJ databases">
        <title>Molecular cloning and functional research of a novel serine proteinase homologue gene (Lv-SPH) from shrimp Litopenaeus vannamei.</title>
        <authorList>
            <person name="Liu Y."/>
            <person name="Yu J."/>
            <person name="Zhang Y."/>
            <person name="Sun J."/>
        </authorList>
    </citation>
    <scope>NUCLEOTIDE SEQUENCE</scope>
</reference>
<sequence>MLWLGTILLFVYAAEGQVGPSCVSLGGSDGSCGSQAERLSYLSLVSQRDEPSVQPFFSTPLGEQLLNYVSGCCPSKPLIPTEEECGFSEPTGPQNDLQRRGAWPWLAAVGKPFENTFLALCGGSLITRRHVLTGAHCITDQSGVNPYYVRLGDFDLSRTDEASHVDLVVVNHTNPGYSTTTHRDDISILTLERDVEFNDFIRPVCLPFNYRSEEFLNQRLAVVGYGRTDAASSTGSKVPVAAVLSVVDLGACQSTYDTLQYSFTLTDSQICAGSESGDSCGGDGGGPLNYFDVNTRRFYVVGTVSLGVGCGNAKFPGVYTRVGAYLRWIKNNIE</sequence>
<evidence type="ECO:0000256" key="5">
    <source>
        <dbReference type="ARBA" id="ARBA00023180"/>
    </source>
</evidence>
<dbReference type="GO" id="GO:0004252">
    <property type="term" value="F:serine-type endopeptidase activity"/>
    <property type="evidence" value="ECO:0007669"/>
    <property type="project" value="InterPro"/>
</dbReference>
<feature type="chain" id="PRO_5021244959" evidence="7">
    <location>
        <begin position="17"/>
        <end position="334"/>
    </location>
</feature>
<dbReference type="AlphaFoldDB" id="A0A4Y1JN76"/>
<keyword evidence="3 7" id="KW-0732">Signal</keyword>
<dbReference type="InterPro" id="IPR001314">
    <property type="entry name" value="Peptidase_S1A"/>
</dbReference>
<dbReference type="InterPro" id="IPR009003">
    <property type="entry name" value="Peptidase_S1_PA"/>
</dbReference>
<keyword evidence="5" id="KW-0325">Glycoprotein</keyword>
<feature type="signal peptide" evidence="7">
    <location>
        <begin position="1"/>
        <end position="16"/>
    </location>
</feature>
<dbReference type="FunFam" id="2.40.10.10:FF:000054">
    <property type="entry name" value="Complement C1r subcomponent"/>
    <property type="match status" value="1"/>
</dbReference>
<dbReference type="InterPro" id="IPR001254">
    <property type="entry name" value="Trypsin_dom"/>
</dbReference>
<evidence type="ECO:0000256" key="2">
    <source>
        <dbReference type="ARBA" id="ARBA00022525"/>
    </source>
</evidence>
<dbReference type="SUPFAM" id="SSF50494">
    <property type="entry name" value="Trypsin-like serine proteases"/>
    <property type="match status" value="1"/>
</dbReference>
<name>A0A4Y1JN76_PENVA</name>
<protein>
    <submittedName>
        <fullName evidence="9">Serine proteinase</fullName>
    </submittedName>
</protein>
<dbReference type="GO" id="GO:0005576">
    <property type="term" value="C:extracellular region"/>
    <property type="evidence" value="ECO:0007669"/>
    <property type="project" value="UniProtKB-SubCell"/>
</dbReference>
<dbReference type="PANTHER" id="PTHR24258:SF144">
    <property type="entry name" value="GH14088P"/>
    <property type="match status" value="1"/>
</dbReference>
<proteinExistence type="evidence at transcript level"/>
<dbReference type="CDD" id="cd00190">
    <property type="entry name" value="Tryp_SPc"/>
    <property type="match status" value="1"/>
</dbReference>
<dbReference type="Pfam" id="PF00089">
    <property type="entry name" value="Trypsin"/>
    <property type="match status" value="1"/>
</dbReference>
<accession>A0A4Y1JN76</accession>
<dbReference type="PRINTS" id="PR00722">
    <property type="entry name" value="CHYMOTRYPSIN"/>
</dbReference>
<dbReference type="Gene3D" id="2.40.10.10">
    <property type="entry name" value="Trypsin-like serine proteases"/>
    <property type="match status" value="2"/>
</dbReference>
<evidence type="ECO:0000259" key="8">
    <source>
        <dbReference type="PROSITE" id="PS50240"/>
    </source>
</evidence>
<dbReference type="InterPro" id="IPR043504">
    <property type="entry name" value="Peptidase_S1_PA_chymotrypsin"/>
</dbReference>
<comment type="similarity">
    <text evidence="6">Belongs to the peptidase S1 family. CLIP subfamily.</text>
</comment>
<dbReference type="EMBL" id="KR020739">
    <property type="protein sequence ID" value="AMK49292.1"/>
    <property type="molecule type" value="mRNA"/>
</dbReference>